<dbReference type="EMBL" id="JAOCAE010000008">
    <property type="protein sequence ID" value="MDH1237145.1"/>
    <property type="molecule type" value="Genomic_DNA"/>
</dbReference>
<gene>
    <name evidence="1" type="ORF">N5C32_13985</name>
</gene>
<organism evidence="1 2">
    <name type="scientific">Stutzerimonas stutzeri</name>
    <name type="common">Pseudomonas stutzeri</name>
    <dbReference type="NCBI Taxonomy" id="316"/>
    <lineage>
        <taxon>Bacteria</taxon>
        <taxon>Pseudomonadati</taxon>
        <taxon>Pseudomonadota</taxon>
        <taxon>Gammaproteobacteria</taxon>
        <taxon>Pseudomonadales</taxon>
        <taxon>Pseudomonadaceae</taxon>
        <taxon>Stutzerimonas</taxon>
    </lineage>
</organism>
<protein>
    <submittedName>
        <fullName evidence="1">Uncharacterized protein</fullName>
    </submittedName>
</protein>
<proteinExistence type="predicted"/>
<name>A0AA42PBB8_STUST</name>
<accession>A0AA42PBB8</accession>
<sequence length="353" mass="40167">MSKRKKGPWYAIYRQVQPTLDAYEGKDSINLLIQQLAAEHSYEPKVLSRMIRAGRFLDRLVGPLSPEDVRGGYAHVEYIQRLHELAPQEAQSLVGMAISKKVTLETLQSIIDKYADQIAQSDAGKRSKARSLVFEHERNAVMALTNCGTAFFGIEEGEIIHVERSDVLGQFFIIKDRHGQDNTAIFCRLGDTSRKAIKAAAELLKLAKTARSYFDKVWFVFPETSELVHELAFLANEEKLFRSWLHLSTLISDGKTFNLREVTSLRHALSRVLEDGADPFAWSGHYLNELKTPVHDSLVKRTYTFTILHNEITTELITDMPTDSFKEFMDEVTTVDSVHDNGYVSFIKQPRTL</sequence>
<evidence type="ECO:0000313" key="2">
    <source>
        <dbReference type="Proteomes" id="UP001158500"/>
    </source>
</evidence>
<dbReference type="Proteomes" id="UP001158500">
    <property type="component" value="Unassembled WGS sequence"/>
</dbReference>
<evidence type="ECO:0000313" key="1">
    <source>
        <dbReference type="EMBL" id="MDH1237145.1"/>
    </source>
</evidence>
<reference evidence="1" key="1">
    <citation type="submission" date="2022-09" db="EMBL/GenBank/DDBJ databases">
        <title>Intensive care unit water sources are persistently colonized with multi-drug resistant bacteria and are the site of extensive horizontal gene transfer of antibiotic resistance genes.</title>
        <authorList>
            <person name="Diorio-Toth L."/>
        </authorList>
    </citation>
    <scope>NUCLEOTIDE SEQUENCE</scope>
    <source>
        <strain evidence="1">GD03947</strain>
    </source>
</reference>
<dbReference type="RefSeq" id="WP_279641605.1">
    <property type="nucleotide sequence ID" value="NZ_JAOCAE010000008.1"/>
</dbReference>
<comment type="caution">
    <text evidence="1">The sequence shown here is derived from an EMBL/GenBank/DDBJ whole genome shotgun (WGS) entry which is preliminary data.</text>
</comment>
<dbReference type="AlphaFoldDB" id="A0AA42PBB8"/>